<name>S8FDP1_FOMSC</name>
<accession>S8FDP1</accession>
<dbReference type="HOGENOM" id="CLU_871653_0_0_1"/>
<dbReference type="InParanoid" id="S8FDP1"/>
<evidence type="ECO:0000256" key="1">
    <source>
        <dbReference type="SAM" id="MobiDB-lite"/>
    </source>
</evidence>
<feature type="compositionally biased region" description="Basic and acidic residues" evidence="1">
    <location>
        <begin position="277"/>
        <end position="288"/>
    </location>
</feature>
<evidence type="ECO:0000313" key="2">
    <source>
        <dbReference type="EMBL" id="EPS99640.1"/>
    </source>
</evidence>
<organism evidence="2 3">
    <name type="scientific">Fomitopsis schrenkii</name>
    <name type="common">Brown rot fungus</name>
    <dbReference type="NCBI Taxonomy" id="2126942"/>
    <lineage>
        <taxon>Eukaryota</taxon>
        <taxon>Fungi</taxon>
        <taxon>Dikarya</taxon>
        <taxon>Basidiomycota</taxon>
        <taxon>Agaricomycotina</taxon>
        <taxon>Agaricomycetes</taxon>
        <taxon>Polyporales</taxon>
        <taxon>Fomitopsis</taxon>
    </lineage>
</organism>
<protein>
    <submittedName>
        <fullName evidence="2">Uncharacterized protein</fullName>
    </submittedName>
</protein>
<feature type="region of interest" description="Disordered" evidence="1">
    <location>
        <begin position="266"/>
        <end position="296"/>
    </location>
</feature>
<dbReference type="EMBL" id="KE504155">
    <property type="protein sequence ID" value="EPS99640.1"/>
    <property type="molecule type" value="Genomic_DNA"/>
</dbReference>
<dbReference type="Proteomes" id="UP000015241">
    <property type="component" value="Unassembled WGS sequence"/>
</dbReference>
<gene>
    <name evidence="2" type="ORF">FOMPIDRAFT_1050429</name>
</gene>
<reference evidence="2 3" key="1">
    <citation type="journal article" date="2012" name="Science">
        <title>The Paleozoic origin of enzymatic lignin decomposition reconstructed from 31 fungal genomes.</title>
        <authorList>
            <person name="Floudas D."/>
            <person name="Binder M."/>
            <person name="Riley R."/>
            <person name="Barry K."/>
            <person name="Blanchette R.A."/>
            <person name="Henrissat B."/>
            <person name="Martinez A.T."/>
            <person name="Otillar R."/>
            <person name="Spatafora J.W."/>
            <person name="Yadav J.S."/>
            <person name="Aerts A."/>
            <person name="Benoit I."/>
            <person name="Boyd A."/>
            <person name="Carlson A."/>
            <person name="Copeland A."/>
            <person name="Coutinho P.M."/>
            <person name="de Vries R.P."/>
            <person name="Ferreira P."/>
            <person name="Findley K."/>
            <person name="Foster B."/>
            <person name="Gaskell J."/>
            <person name="Glotzer D."/>
            <person name="Gorecki P."/>
            <person name="Heitman J."/>
            <person name="Hesse C."/>
            <person name="Hori C."/>
            <person name="Igarashi K."/>
            <person name="Jurgens J.A."/>
            <person name="Kallen N."/>
            <person name="Kersten P."/>
            <person name="Kohler A."/>
            <person name="Kuees U."/>
            <person name="Kumar T.K.A."/>
            <person name="Kuo A."/>
            <person name="LaButti K."/>
            <person name="Larrondo L.F."/>
            <person name="Lindquist E."/>
            <person name="Ling A."/>
            <person name="Lombard V."/>
            <person name="Lucas S."/>
            <person name="Lundell T."/>
            <person name="Martin R."/>
            <person name="McLaughlin D.J."/>
            <person name="Morgenstern I."/>
            <person name="Morin E."/>
            <person name="Murat C."/>
            <person name="Nagy L.G."/>
            <person name="Nolan M."/>
            <person name="Ohm R.A."/>
            <person name="Patyshakuliyeva A."/>
            <person name="Rokas A."/>
            <person name="Ruiz-Duenas F.J."/>
            <person name="Sabat G."/>
            <person name="Salamov A."/>
            <person name="Samejima M."/>
            <person name="Schmutz J."/>
            <person name="Slot J.C."/>
            <person name="St John F."/>
            <person name="Stenlid J."/>
            <person name="Sun H."/>
            <person name="Sun S."/>
            <person name="Syed K."/>
            <person name="Tsang A."/>
            <person name="Wiebenga A."/>
            <person name="Young D."/>
            <person name="Pisabarro A."/>
            <person name="Eastwood D.C."/>
            <person name="Martin F."/>
            <person name="Cullen D."/>
            <person name="Grigoriev I.V."/>
            <person name="Hibbett D.S."/>
        </authorList>
    </citation>
    <scope>NUCLEOTIDE SEQUENCE</scope>
    <source>
        <strain evidence="3">FP-58527</strain>
    </source>
</reference>
<proteinExistence type="predicted"/>
<evidence type="ECO:0000313" key="3">
    <source>
        <dbReference type="Proteomes" id="UP000015241"/>
    </source>
</evidence>
<dbReference type="AlphaFoldDB" id="S8FDP1"/>
<keyword evidence="3" id="KW-1185">Reference proteome</keyword>
<sequence>MDILEVELIDQWTVGYEDSWVINGCLVERYFVVPAEEWQFGDPLIHDSHVETCSTLLQVVDIEPDWQGAFWKILGNPLFQDIRIIHPIALEVTWLIVNEEALFENWILQFSGLWSCDFFTALNIAKSIDTRFALVAHGRRTATSLFLSRLYRFVSQQLEQVKTIRECNVDSTVPAIKLPSRGKSRPAMPSAMSAPADSNVYEAGLVTTSVDPGIPLIDAPLASVHVKLPGAAPPAAQTQRYEGPCRCKESREKLESRAAVTPVTVDDNENVPTTSDGVEKMDAQEPRRSVRVTTGGMRLFKSTLRGVLSHNDRAAPRRQ</sequence>